<evidence type="ECO:0000313" key="3">
    <source>
        <dbReference type="Proteomes" id="UP000584642"/>
    </source>
</evidence>
<evidence type="ECO:0000313" key="2">
    <source>
        <dbReference type="EMBL" id="NYZ18285.1"/>
    </source>
</evidence>
<feature type="domain" description="CULT" evidence="1">
    <location>
        <begin position="22"/>
        <end position="125"/>
    </location>
</feature>
<name>A0ABX2T1U7_9PROT</name>
<sequence>MPRDAPRLSDRPEKESAAAERERVYRCARCRVLVTRGRWEMAMDGAHERSVFNPAGLVFRIACFREAPGVAEFGASSTEFTWFRGYAWTIGLCRSCGVHLGWRYEGSLEPAVFYGLVRARLVVQEEGPDG</sequence>
<gene>
    <name evidence="2" type="ORF">HND93_01060</name>
</gene>
<keyword evidence="3" id="KW-1185">Reference proteome</keyword>
<dbReference type="RefSeq" id="WP_180280041.1">
    <property type="nucleotide sequence ID" value="NZ_JABFDB010000001.1"/>
</dbReference>
<protein>
    <recommendedName>
        <fullName evidence="1">CULT domain-containing protein</fullName>
    </recommendedName>
</protein>
<dbReference type="Proteomes" id="UP000584642">
    <property type="component" value="Unassembled WGS sequence"/>
</dbReference>
<dbReference type="EMBL" id="JABFDB010000001">
    <property type="protein sequence ID" value="NYZ18285.1"/>
    <property type="molecule type" value="Genomic_DNA"/>
</dbReference>
<organism evidence="2 3">
    <name type="scientific">Azospirillum oleiclasticum</name>
    <dbReference type="NCBI Taxonomy" id="2735135"/>
    <lineage>
        <taxon>Bacteria</taxon>
        <taxon>Pseudomonadati</taxon>
        <taxon>Pseudomonadota</taxon>
        <taxon>Alphaproteobacteria</taxon>
        <taxon>Rhodospirillales</taxon>
        <taxon>Azospirillaceae</taxon>
        <taxon>Azospirillum</taxon>
    </lineage>
</organism>
<dbReference type="InterPro" id="IPR034750">
    <property type="entry name" value="CULT"/>
</dbReference>
<dbReference type="PROSITE" id="PS51788">
    <property type="entry name" value="CULT"/>
    <property type="match status" value="1"/>
</dbReference>
<evidence type="ECO:0000259" key="1">
    <source>
        <dbReference type="PROSITE" id="PS51788"/>
    </source>
</evidence>
<accession>A0ABX2T1U7</accession>
<reference evidence="2 3" key="1">
    <citation type="submission" date="2020-05" db="EMBL/GenBank/DDBJ databases">
        <title>Azospirillum oleiclasticum sp. nov, a nitrogen-fixing and heavy crude oil-emulsifying bacterium isolated from the crude oil of Yumen Oilfield.</title>
        <authorList>
            <person name="Wu D."/>
            <person name="Cai M."/>
            <person name="Zhang X."/>
        </authorList>
    </citation>
    <scope>NUCLEOTIDE SEQUENCE [LARGE SCALE GENOMIC DNA]</scope>
    <source>
        <strain evidence="2 3">ROY-1-1-2</strain>
    </source>
</reference>
<dbReference type="Gene3D" id="2.170.150.20">
    <property type="entry name" value="Peptide methionine sulfoxide reductase"/>
    <property type="match status" value="1"/>
</dbReference>
<comment type="caution">
    <text evidence="2">The sequence shown here is derived from an EMBL/GenBank/DDBJ whole genome shotgun (WGS) entry which is preliminary data.</text>
</comment>
<dbReference type="CDD" id="cd15777">
    <property type="entry name" value="CRBN_C_like"/>
    <property type="match status" value="1"/>
</dbReference>
<proteinExistence type="predicted"/>